<sequence length="105" mass="11347">MAHTDVQEILGALKDVDFPADKDELLRAAKVGGASGEALKALRGIPPDRYDNRDQVARSVRVDPDSDLGHSTAQQAEQARKGGKPGLSQHLRDAPKPPVEDELDR</sequence>
<dbReference type="STRING" id="403935.SAMN05216481_11332"/>
<evidence type="ECO:0008006" key="4">
    <source>
        <dbReference type="Google" id="ProtNLM"/>
    </source>
</evidence>
<accession>A0A1H9I6J3</accession>
<evidence type="ECO:0000313" key="2">
    <source>
        <dbReference type="EMBL" id="SEQ70190.1"/>
    </source>
</evidence>
<evidence type="ECO:0000256" key="1">
    <source>
        <dbReference type="SAM" id="MobiDB-lite"/>
    </source>
</evidence>
<name>A0A1H9I6J3_9ACTN</name>
<organism evidence="2 3">
    <name type="scientific">Streptomyces radiopugnans</name>
    <dbReference type="NCBI Taxonomy" id="403935"/>
    <lineage>
        <taxon>Bacteria</taxon>
        <taxon>Bacillati</taxon>
        <taxon>Actinomycetota</taxon>
        <taxon>Actinomycetes</taxon>
        <taxon>Kitasatosporales</taxon>
        <taxon>Streptomycetaceae</taxon>
        <taxon>Streptomyces</taxon>
    </lineage>
</organism>
<dbReference type="Pfam" id="PF11387">
    <property type="entry name" value="DUF2795"/>
    <property type="match status" value="1"/>
</dbReference>
<proteinExistence type="predicted"/>
<keyword evidence="3" id="KW-1185">Reference proteome</keyword>
<dbReference type="InterPro" id="IPR021527">
    <property type="entry name" value="DUF2795"/>
</dbReference>
<feature type="compositionally biased region" description="Basic and acidic residues" evidence="1">
    <location>
        <begin position="59"/>
        <end position="68"/>
    </location>
</feature>
<protein>
    <recommendedName>
        <fullName evidence="4">DUF2795 domain-containing protein</fullName>
    </recommendedName>
</protein>
<gene>
    <name evidence="2" type="ORF">SAMN05216481_11332</name>
</gene>
<reference evidence="2 3" key="1">
    <citation type="submission" date="2016-10" db="EMBL/GenBank/DDBJ databases">
        <authorList>
            <person name="de Groot N.N."/>
        </authorList>
    </citation>
    <scope>NUCLEOTIDE SEQUENCE [LARGE SCALE GENOMIC DNA]</scope>
    <source>
        <strain evidence="2 3">CGMCC 4.3519</strain>
    </source>
</reference>
<feature type="region of interest" description="Disordered" evidence="1">
    <location>
        <begin position="59"/>
        <end position="105"/>
    </location>
</feature>
<evidence type="ECO:0000313" key="3">
    <source>
        <dbReference type="Proteomes" id="UP000199055"/>
    </source>
</evidence>
<dbReference type="EMBL" id="FOET01000013">
    <property type="protein sequence ID" value="SEQ70190.1"/>
    <property type="molecule type" value="Genomic_DNA"/>
</dbReference>
<dbReference type="AlphaFoldDB" id="A0A1H9I6J3"/>
<dbReference type="RefSeq" id="WP_093662040.1">
    <property type="nucleotide sequence ID" value="NZ_FOET01000013.1"/>
</dbReference>
<dbReference type="Proteomes" id="UP000199055">
    <property type="component" value="Unassembled WGS sequence"/>
</dbReference>
<feature type="compositionally biased region" description="Basic and acidic residues" evidence="1">
    <location>
        <begin position="90"/>
        <end position="105"/>
    </location>
</feature>